<dbReference type="EMBL" id="QGDT01000002">
    <property type="protein sequence ID" value="PWJ59630.1"/>
    <property type="molecule type" value="Genomic_DNA"/>
</dbReference>
<name>A0A316AS09_9BACT</name>
<dbReference type="GO" id="GO:0003677">
    <property type="term" value="F:DNA binding"/>
    <property type="evidence" value="ECO:0007669"/>
    <property type="project" value="InterPro"/>
</dbReference>
<dbReference type="InterPro" id="IPR011123">
    <property type="entry name" value="Y_Y_Y"/>
</dbReference>
<feature type="transmembrane region" description="Helical" evidence="2">
    <location>
        <begin position="738"/>
        <end position="758"/>
    </location>
</feature>
<proteinExistence type="predicted"/>
<sequence length="944" mass="108253">MEVKLTKIIVTLFLIFLTQTLAWAQETPPVTNFSPQDYKAHNQNWALAQSDDRTMYAANSDGLLAFNGANWRTYPFPDGQIVRTVLCENKAYRYNNPKLTQTQNRIYVGGFGEFGYWTKSNNGNLLYNSLSKNKDLASLATEEIWHIERTPEYIYFQSFSRIYRYDGHNILEIKAPGTIMFMRQVHQRLLVPIIGKGLYELKGQKFQPVVGTEQLSASIIATILPFDDQTLLICTNKNGLFLLKDGLLSPWTIAANGIFKQNLINKALILPNDRGIAIGTIQKGLYILDKQGQIKFHIHKSIGLQNNTVLAMTVDRHGDLWLGLDQGLDLIGLSSPLLTYMAKGNPLGTAYSAALWEGFLYVGTNNGVFKKKWPSTDTFSPVKGLEGQTWKLSVVKGALLCGHNDATYQITKSGIIKLSNVTGGWNLLLLEPRNQPALLLQGSYIGLHTYTYMGDKKWEYGKPIKNIPPIPIKYMARDKEGGLWISHAYKGLYYAKLNAQLDSAVVWKSITTDHGLPTLFNIEIQNIQDTIYIKSGNAFFTPGPSQTLIPSQRFAKAAQPFKIRPGTGDDWFTIFNNKVLLHRALKEPIPFDISLVGDYETIIPIDKKRYLFCLNEGFAFFEGQDSPSEGFNTLQTRITRITNLDSLNRHYPLDQKSTLPQWARSIRIGFALPVYGRNIQYQYRLLGLTDGWSDWSSLSMAEYTNLAAGEYRFEIRNNINHMVSRFDFEIAAHWYETVWGKLFFVALGFLLLLGLLWLQERRLQRNRIKLLLQKEKELEDQQKESERKFIELRNENLQKELKNKSQKLSNIAINVVRKNEILEEIRDELQEVKKDLGQQLPNLHYQKLLHSIERNVAGKEDWVLFEENFNEVHDEFFQRLRQRYPSISPSELRLAACLRMNLSTKEMAPALGISIRGVEIKRYRLRKKLALDPDINLVQYMMDI</sequence>
<dbReference type="Gene3D" id="1.10.10.10">
    <property type="entry name" value="Winged helix-like DNA-binding domain superfamily/Winged helix DNA-binding domain"/>
    <property type="match status" value="1"/>
</dbReference>
<keyword evidence="2" id="KW-1133">Transmembrane helix</keyword>
<dbReference type="InterPro" id="IPR036388">
    <property type="entry name" value="WH-like_DNA-bd_sf"/>
</dbReference>
<keyword evidence="3" id="KW-0732">Signal</keyword>
<feature type="coiled-coil region" evidence="1">
    <location>
        <begin position="761"/>
        <end position="839"/>
    </location>
</feature>
<keyword evidence="2" id="KW-0812">Transmembrane</keyword>
<protein>
    <submittedName>
        <fullName evidence="5">YXYXY domain-containing protein</fullName>
    </submittedName>
</protein>
<evidence type="ECO:0000256" key="2">
    <source>
        <dbReference type="SAM" id="Phobius"/>
    </source>
</evidence>
<dbReference type="AlphaFoldDB" id="A0A316AS09"/>
<dbReference type="GO" id="GO:0006355">
    <property type="term" value="P:regulation of DNA-templated transcription"/>
    <property type="evidence" value="ECO:0007669"/>
    <property type="project" value="InterPro"/>
</dbReference>
<evidence type="ECO:0000256" key="1">
    <source>
        <dbReference type="SAM" id="Coils"/>
    </source>
</evidence>
<dbReference type="Pfam" id="PF07495">
    <property type="entry name" value="Y_Y_Y"/>
    <property type="match status" value="1"/>
</dbReference>
<feature type="domain" description="HTH luxR-type" evidence="4">
    <location>
        <begin position="884"/>
        <end position="941"/>
    </location>
</feature>
<keyword evidence="2" id="KW-0472">Membrane</keyword>
<feature type="chain" id="PRO_5016303465" evidence="3">
    <location>
        <begin position="25"/>
        <end position="944"/>
    </location>
</feature>
<evidence type="ECO:0000313" key="6">
    <source>
        <dbReference type="Proteomes" id="UP000245880"/>
    </source>
</evidence>
<keyword evidence="1" id="KW-0175">Coiled coil</keyword>
<keyword evidence="6" id="KW-1185">Reference proteome</keyword>
<evidence type="ECO:0000313" key="5">
    <source>
        <dbReference type="EMBL" id="PWJ59630.1"/>
    </source>
</evidence>
<dbReference type="InterPro" id="IPR000792">
    <property type="entry name" value="Tscrpt_reg_LuxR_C"/>
</dbReference>
<dbReference type="Gene3D" id="2.130.10.10">
    <property type="entry name" value="YVTN repeat-like/Quinoprotein amine dehydrogenase"/>
    <property type="match status" value="1"/>
</dbReference>
<reference evidence="5 6" key="1">
    <citation type="submission" date="2018-03" db="EMBL/GenBank/DDBJ databases">
        <title>Genomic Encyclopedia of Archaeal and Bacterial Type Strains, Phase II (KMG-II): from individual species to whole genera.</title>
        <authorList>
            <person name="Goeker M."/>
        </authorList>
    </citation>
    <scope>NUCLEOTIDE SEQUENCE [LARGE SCALE GENOMIC DNA]</scope>
    <source>
        <strain evidence="5 6">DSM 100346</strain>
    </source>
</reference>
<accession>A0A316AS09</accession>
<dbReference type="Proteomes" id="UP000245880">
    <property type="component" value="Unassembled WGS sequence"/>
</dbReference>
<organism evidence="5 6">
    <name type="scientific">Dyadobacter jejuensis</name>
    <dbReference type="NCBI Taxonomy" id="1082580"/>
    <lineage>
        <taxon>Bacteria</taxon>
        <taxon>Pseudomonadati</taxon>
        <taxon>Bacteroidota</taxon>
        <taxon>Cytophagia</taxon>
        <taxon>Cytophagales</taxon>
        <taxon>Spirosomataceae</taxon>
        <taxon>Dyadobacter</taxon>
    </lineage>
</organism>
<evidence type="ECO:0000259" key="4">
    <source>
        <dbReference type="SMART" id="SM00421"/>
    </source>
</evidence>
<dbReference type="InterPro" id="IPR013783">
    <property type="entry name" value="Ig-like_fold"/>
</dbReference>
<dbReference type="SUPFAM" id="SSF46894">
    <property type="entry name" value="C-terminal effector domain of the bipartite response regulators"/>
    <property type="match status" value="1"/>
</dbReference>
<dbReference type="Gene3D" id="2.60.40.10">
    <property type="entry name" value="Immunoglobulins"/>
    <property type="match status" value="1"/>
</dbReference>
<dbReference type="SMART" id="SM00421">
    <property type="entry name" value="HTH_LUXR"/>
    <property type="match status" value="1"/>
</dbReference>
<dbReference type="InterPro" id="IPR016032">
    <property type="entry name" value="Sig_transdc_resp-reg_C-effctor"/>
</dbReference>
<gene>
    <name evidence="5" type="ORF">CLV98_102464</name>
</gene>
<evidence type="ECO:0000256" key="3">
    <source>
        <dbReference type="SAM" id="SignalP"/>
    </source>
</evidence>
<dbReference type="InterPro" id="IPR015943">
    <property type="entry name" value="WD40/YVTN_repeat-like_dom_sf"/>
</dbReference>
<feature type="signal peptide" evidence="3">
    <location>
        <begin position="1"/>
        <end position="24"/>
    </location>
</feature>
<comment type="caution">
    <text evidence="5">The sequence shown here is derived from an EMBL/GenBank/DDBJ whole genome shotgun (WGS) entry which is preliminary data.</text>
</comment>